<accession>A0A921Q5D7</accession>
<organism evidence="2 3">
    <name type="scientific">Sorghum bicolor</name>
    <name type="common">Sorghum</name>
    <name type="synonym">Sorghum vulgare</name>
    <dbReference type="NCBI Taxonomy" id="4558"/>
    <lineage>
        <taxon>Eukaryota</taxon>
        <taxon>Viridiplantae</taxon>
        <taxon>Streptophyta</taxon>
        <taxon>Embryophyta</taxon>
        <taxon>Tracheophyta</taxon>
        <taxon>Spermatophyta</taxon>
        <taxon>Magnoliopsida</taxon>
        <taxon>Liliopsida</taxon>
        <taxon>Poales</taxon>
        <taxon>Poaceae</taxon>
        <taxon>PACMAD clade</taxon>
        <taxon>Panicoideae</taxon>
        <taxon>Andropogonodae</taxon>
        <taxon>Andropogoneae</taxon>
        <taxon>Sorghinae</taxon>
        <taxon>Sorghum</taxon>
    </lineage>
</organism>
<feature type="transmembrane region" description="Helical" evidence="1">
    <location>
        <begin position="20"/>
        <end position="39"/>
    </location>
</feature>
<comment type="caution">
    <text evidence="2">The sequence shown here is derived from an EMBL/GenBank/DDBJ whole genome shotgun (WGS) entry which is preliminary data.</text>
</comment>
<protein>
    <submittedName>
        <fullName evidence="2">Uncharacterized protein</fullName>
    </submittedName>
</protein>
<keyword evidence="1" id="KW-1133">Transmembrane helix</keyword>
<reference evidence="2" key="2">
    <citation type="submission" date="2020-10" db="EMBL/GenBank/DDBJ databases">
        <authorList>
            <person name="Cooper E.A."/>
            <person name="Brenton Z.W."/>
            <person name="Flinn B.S."/>
            <person name="Jenkins J."/>
            <person name="Shu S."/>
            <person name="Flowers D."/>
            <person name="Luo F."/>
            <person name="Wang Y."/>
            <person name="Xia P."/>
            <person name="Barry K."/>
            <person name="Daum C."/>
            <person name="Lipzen A."/>
            <person name="Yoshinaga Y."/>
            <person name="Schmutz J."/>
            <person name="Saski C."/>
            <person name="Vermerris W."/>
            <person name="Kresovich S."/>
        </authorList>
    </citation>
    <scope>NUCLEOTIDE SEQUENCE</scope>
</reference>
<sequence length="74" mass="7990">MGIKRGAVGRKCPSWALRPLVLISVSLSYLSIGIVPYCLGTRGVSPMYLLYSVHGAQWKARTIILSLSLSSKPA</sequence>
<reference evidence="2" key="1">
    <citation type="journal article" date="2019" name="BMC Genomics">
        <title>A new reference genome for Sorghum bicolor reveals high levels of sequence similarity between sweet and grain genotypes: implications for the genetics of sugar metabolism.</title>
        <authorList>
            <person name="Cooper E.A."/>
            <person name="Brenton Z.W."/>
            <person name="Flinn B.S."/>
            <person name="Jenkins J."/>
            <person name="Shu S."/>
            <person name="Flowers D."/>
            <person name="Luo F."/>
            <person name="Wang Y."/>
            <person name="Xia P."/>
            <person name="Barry K."/>
            <person name="Daum C."/>
            <person name="Lipzen A."/>
            <person name="Yoshinaga Y."/>
            <person name="Schmutz J."/>
            <person name="Saski C."/>
            <person name="Vermerris W."/>
            <person name="Kresovich S."/>
        </authorList>
    </citation>
    <scope>NUCLEOTIDE SEQUENCE</scope>
</reference>
<evidence type="ECO:0000256" key="1">
    <source>
        <dbReference type="SAM" id="Phobius"/>
    </source>
</evidence>
<gene>
    <name evidence="2" type="ORF">BDA96_10G195000</name>
</gene>
<evidence type="ECO:0000313" key="2">
    <source>
        <dbReference type="EMBL" id="KAG0514477.1"/>
    </source>
</evidence>
<proteinExistence type="predicted"/>
<dbReference type="EMBL" id="CM027689">
    <property type="protein sequence ID" value="KAG0514477.1"/>
    <property type="molecule type" value="Genomic_DNA"/>
</dbReference>
<feature type="non-terminal residue" evidence="2">
    <location>
        <position position="74"/>
    </location>
</feature>
<name>A0A921Q5D7_SORBI</name>
<dbReference type="AlphaFoldDB" id="A0A921Q5D7"/>
<evidence type="ECO:0000313" key="3">
    <source>
        <dbReference type="Proteomes" id="UP000807115"/>
    </source>
</evidence>
<keyword evidence="1" id="KW-0472">Membrane</keyword>
<keyword evidence="1" id="KW-0812">Transmembrane</keyword>
<dbReference type="Proteomes" id="UP000807115">
    <property type="component" value="Chromosome 10"/>
</dbReference>